<dbReference type="Proteomes" id="UP000321839">
    <property type="component" value="Unassembled WGS sequence"/>
</dbReference>
<organism evidence="2 3">
    <name type="scientific">Staphylococcus ureilyticus</name>
    <name type="common">Staphylococcus cohnii subsp. urealyticus</name>
    <dbReference type="NCBI Taxonomy" id="94138"/>
    <lineage>
        <taxon>Bacteria</taxon>
        <taxon>Bacillati</taxon>
        <taxon>Bacillota</taxon>
        <taxon>Bacilli</taxon>
        <taxon>Bacillales</taxon>
        <taxon>Staphylococcaceae</taxon>
        <taxon>Staphylococcus</taxon>
        <taxon>Staphylococcus cohnii species complex</taxon>
    </lineage>
</organism>
<dbReference type="EMBL" id="BKAW01000003">
    <property type="protein sequence ID" value="GEQ01828.1"/>
    <property type="molecule type" value="Genomic_DNA"/>
</dbReference>
<protein>
    <submittedName>
        <fullName evidence="2">Uncharacterized protein</fullName>
    </submittedName>
</protein>
<name>A0AB34AF45_STAUR</name>
<dbReference type="AlphaFoldDB" id="A0AB34AF45"/>
<sequence length="81" mass="8914">MTSGFTSVSIGCPNQIPNKKESSITVPPKTEVGFLCTFLKLGWSTTPNLWETFMTMGVSIKLTIIEKMINNNVYISSPSLI</sequence>
<gene>
    <name evidence="2" type="ORF">SCO02_02690</name>
</gene>
<accession>A0AB34AF45</accession>
<keyword evidence="3" id="KW-1185">Reference proteome</keyword>
<proteinExistence type="predicted"/>
<feature type="region of interest" description="Disordered" evidence="1">
    <location>
        <begin position="1"/>
        <end position="23"/>
    </location>
</feature>
<evidence type="ECO:0000256" key="1">
    <source>
        <dbReference type="SAM" id="MobiDB-lite"/>
    </source>
</evidence>
<reference evidence="2 3" key="1">
    <citation type="submission" date="2019-07" db="EMBL/GenBank/DDBJ databases">
        <title>Whole genome shotgun sequence of Staphylococcus cohnii subsp. urealyticus NBRC 109766.</title>
        <authorList>
            <person name="Hosoyama A."/>
            <person name="Uohara A."/>
            <person name="Ohji S."/>
            <person name="Ichikawa N."/>
        </authorList>
    </citation>
    <scope>NUCLEOTIDE SEQUENCE [LARGE SCALE GENOMIC DNA]</scope>
    <source>
        <strain evidence="2 3">NBRC 109766</strain>
    </source>
</reference>
<evidence type="ECO:0000313" key="3">
    <source>
        <dbReference type="Proteomes" id="UP000321839"/>
    </source>
</evidence>
<comment type="caution">
    <text evidence="2">The sequence shown here is derived from an EMBL/GenBank/DDBJ whole genome shotgun (WGS) entry which is preliminary data.</text>
</comment>
<evidence type="ECO:0000313" key="2">
    <source>
        <dbReference type="EMBL" id="GEQ01828.1"/>
    </source>
</evidence>